<dbReference type="Proteomes" id="UP001627154">
    <property type="component" value="Unassembled WGS sequence"/>
</dbReference>
<evidence type="ECO:0000313" key="3">
    <source>
        <dbReference type="Proteomes" id="UP001627154"/>
    </source>
</evidence>
<feature type="region of interest" description="Disordered" evidence="1">
    <location>
        <begin position="1"/>
        <end position="25"/>
    </location>
</feature>
<dbReference type="AlphaFoldDB" id="A0ABD2XN08"/>
<sequence>MILTNDSHSSQEKSQIPDKNQNNVNNVIDNDDYSTEVCESNDEFYNELIQSIDQQIHSDFSADMTLKNFTLFVKEAIASMTIRLYAKVDMNYKCVGDTILEMIKLYNVIFVGLIKQKFKHSNQLSLMIMSVHKTFKEFDSRSKVFNYFTDIGCLILPNSWSVNRGLKSKNKKGAQNIIVSPDNIQTIEIKKILKKFLELPNVFESIITNIHDKETSKNFDSPFSGQLYQSIKRECENRLVLPLSLYNDDFTVNNVLGACRVIHKIGGVYFSIFGIPDEYASQLENIFLFQLHDANHHKEFGNKKIFAEVIDQLKDLIINGIDVNYNSSTTKVHFFLFQVISDNLGANTILGFVRSFNGTHCCRVCLASKEEILTMTKENVTIFRDKNNYDQDCLQQSSGIREECIFNQLPYFHVLDNTCFDPCHDLLEGICRYDMGEILHDLIYEKNCFTLSQLNWKIKFFDNSLLGDKNILPQVTHASTSKILVISASEMFFLIQYFGILIGSRVPETYLQSYEKGSRVFVVYDETLGQQQWSSAQISCLVSQIDDRGFQRQCNIGLATNRLGAVV</sequence>
<evidence type="ECO:0000256" key="1">
    <source>
        <dbReference type="SAM" id="MobiDB-lite"/>
    </source>
</evidence>
<dbReference type="EMBL" id="JBJJXI010000018">
    <property type="protein sequence ID" value="KAL3406866.1"/>
    <property type="molecule type" value="Genomic_DNA"/>
</dbReference>
<protein>
    <submittedName>
        <fullName evidence="2">Uncharacterized protein</fullName>
    </submittedName>
</protein>
<proteinExistence type="predicted"/>
<keyword evidence="3" id="KW-1185">Reference proteome</keyword>
<comment type="caution">
    <text evidence="2">The sequence shown here is derived from an EMBL/GenBank/DDBJ whole genome shotgun (WGS) entry which is preliminary data.</text>
</comment>
<gene>
    <name evidence="2" type="ORF">TKK_000988</name>
</gene>
<organism evidence="2 3">
    <name type="scientific">Trichogramma kaykai</name>
    <dbReference type="NCBI Taxonomy" id="54128"/>
    <lineage>
        <taxon>Eukaryota</taxon>
        <taxon>Metazoa</taxon>
        <taxon>Ecdysozoa</taxon>
        <taxon>Arthropoda</taxon>
        <taxon>Hexapoda</taxon>
        <taxon>Insecta</taxon>
        <taxon>Pterygota</taxon>
        <taxon>Neoptera</taxon>
        <taxon>Endopterygota</taxon>
        <taxon>Hymenoptera</taxon>
        <taxon>Apocrita</taxon>
        <taxon>Proctotrupomorpha</taxon>
        <taxon>Chalcidoidea</taxon>
        <taxon>Trichogrammatidae</taxon>
        <taxon>Trichogramma</taxon>
    </lineage>
</organism>
<evidence type="ECO:0000313" key="2">
    <source>
        <dbReference type="EMBL" id="KAL3406866.1"/>
    </source>
</evidence>
<accession>A0ABD2XN08</accession>
<reference evidence="2 3" key="1">
    <citation type="journal article" date="2024" name="bioRxiv">
        <title>A reference genome for Trichogramma kaykai: A tiny desert-dwelling parasitoid wasp with competing sex-ratio distorters.</title>
        <authorList>
            <person name="Culotta J."/>
            <person name="Lindsey A.R."/>
        </authorList>
    </citation>
    <scope>NUCLEOTIDE SEQUENCE [LARGE SCALE GENOMIC DNA]</scope>
    <source>
        <strain evidence="2 3">KSX58</strain>
    </source>
</reference>
<name>A0ABD2XN08_9HYME</name>
<feature type="compositionally biased region" description="Polar residues" evidence="1">
    <location>
        <begin position="1"/>
        <end position="14"/>
    </location>
</feature>